<organism evidence="1">
    <name type="scientific">Schistocephalus solidus</name>
    <name type="common">Tapeworm</name>
    <dbReference type="NCBI Taxonomy" id="70667"/>
    <lineage>
        <taxon>Eukaryota</taxon>
        <taxon>Metazoa</taxon>
        <taxon>Spiralia</taxon>
        <taxon>Lophotrochozoa</taxon>
        <taxon>Platyhelminthes</taxon>
        <taxon>Cestoda</taxon>
        <taxon>Eucestoda</taxon>
        <taxon>Diphyllobothriidea</taxon>
        <taxon>Diphyllobothriidae</taxon>
        <taxon>Schistocephalus</taxon>
    </lineage>
</organism>
<gene>
    <name evidence="1" type="ORF">TR91030</name>
</gene>
<proteinExistence type="predicted"/>
<sequence>MALLTSPFIVNWSTHSFLHFQDSYASCYDRTHRKPGPTNGCDECAARIGTQELNPNRPRCLVINYQRTPKLYLDSAPFLPKREISRQLHFAVMLYSLQICTPRLSFIVKQKGQQI</sequence>
<protein>
    <submittedName>
        <fullName evidence="1">Uncharacterized protein</fullName>
    </submittedName>
</protein>
<reference evidence="1" key="1">
    <citation type="submission" date="2016-01" db="EMBL/GenBank/DDBJ databases">
        <title>Reference transcriptome for the parasite Schistocephalus solidus: insights into the molecular evolution of parasitism.</title>
        <authorList>
            <person name="Hebert F.O."/>
            <person name="Grambauer S."/>
            <person name="Barber I."/>
            <person name="Landry C.R."/>
            <person name="Aubin-Horth N."/>
        </authorList>
    </citation>
    <scope>NUCLEOTIDE SEQUENCE</scope>
</reference>
<accession>A0A0X3PJ64</accession>
<dbReference type="AlphaFoldDB" id="A0A0X3PJ64"/>
<name>A0A0X3PJ64_SCHSO</name>
<evidence type="ECO:0000313" key="1">
    <source>
        <dbReference type="EMBL" id="JAP51804.1"/>
    </source>
</evidence>
<dbReference type="EMBL" id="GEEE01011421">
    <property type="protein sequence ID" value="JAP51804.1"/>
    <property type="molecule type" value="Transcribed_RNA"/>
</dbReference>